<protein>
    <recommendedName>
        <fullName evidence="2">PI3K/PI4K catalytic domain-containing protein</fullName>
    </recommendedName>
</protein>
<feature type="compositionally biased region" description="Basic and acidic residues" evidence="1">
    <location>
        <begin position="752"/>
        <end position="761"/>
    </location>
</feature>
<dbReference type="EMBL" id="JANBUO010000753">
    <property type="protein sequence ID" value="KAJ2801803.1"/>
    <property type="molecule type" value="Genomic_DNA"/>
</dbReference>
<dbReference type="Gene3D" id="1.10.1070.11">
    <property type="entry name" value="Phosphatidylinositol 3-/4-kinase, catalytic domain"/>
    <property type="match status" value="1"/>
</dbReference>
<dbReference type="InterPro" id="IPR000403">
    <property type="entry name" value="PI3/4_kinase_cat_dom"/>
</dbReference>
<dbReference type="AlphaFoldDB" id="A0A9W8LTM5"/>
<evidence type="ECO:0000313" key="4">
    <source>
        <dbReference type="Proteomes" id="UP001140094"/>
    </source>
</evidence>
<dbReference type="SUPFAM" id="SSF56112">
    <property type="entry name" value="Protein kinase-like (PK-like)"/>
    <property type="match status" value="1"/>
</dbReference>
<feature type="region of interest" description="Disordered" evidence="1">
    <location>
        <begin position="730"/>
        <end position="765"/>
    </location>
</feature>
<comment type="caution">
    <text evidence="3">The sequence shown here is derived from an EMBL/GenBank/DDBJ whole genome shotgun (WGS) entry which is preliminary data.</text>
</comment>
<dbReference type="InterPro" id="IPR036940">
    <property type="entry name" value="PI3/4_kinase_cat_sf"/>
</dbReference>
<keyword evidence="4" id="KW-1185">Reference proteome</keyword>
<name>A0A9W8LTM5_9FUNG</name>
<dbReference type="GO" id="GO:0005634">
    <property type="term" value="C:nucleus"/>
    <property type="evidence" value="ECO:0007669"/>
    <property type="project" value="TreeGrafter"/>
</dbReference>
<dbReference type="Gene3D" id="3.30.1010.10">
    <property type="entry name" value="Phosphatidylinositol 3-kinase Catalytic Subunit, Chain A, domain 4"/>
    <property type="match status" value="1"/>
</dbReference>
<dbReference type="GO" id="GO:0004674">
    <property type="term" value="F:protein serine/threonine kinase activity"/>
    <property type="evidence" value="ECO:0007669"/>
    <property type="project" value="TreeGrafter"/>
</dbReference>
<dbReference type="PANTHER" id="PTHR11139">
    <property type="entry name" value="ATAXIA TELANGIECTASIA MUTATED ATM -RELATED"/>
    <property type="match status" value="1"/>
</dbReference>
<reference evidence="3" key="1">
    <citation type="submission" date="2022-07" db="EMBL/GenBank/DDBJ databases">
        <title>Phylogenomic reconstructions and comparative analyses of Kickxellomycotina fungi.</title>
        <authorList>
            <person name="Reynolds N.K."/>
            <person name="Stajich J.E."/>
            <person name="Barry K."/>
            <person name="Grigoriev I.V."/>
            <person name="Crous P."/>
            <person name="Smith M.E."/>
        </authorList>
    </citation>
    <scope>NUCLEOTIDE SEQUENCE</scope>
    <source>
        <strain evidence="3">NRRL 1565</strain>
    </source>
</reference>
<dbReference type="OrthoDB" id="381190at2759"/>
<dbReference type="SMART" id="SM00146">
    <property type="entry name" value="PI3Kc"/>
    <property type="match status" value="1"/>
</dbReference>
<dbReference type="Pfam" id="PF00454">
    <property type="entry name" value="PI3_PI4_kinase"/>
    <property type="match status" value="1"/>
</dbReference>
<feature type="domain" description="PI3K/PI4K catalytic" evidence="2">
    <location>
        <begin position="612"/>
        <end position="988"/>
    </location>
</feature>
<dbReference type="PROSITE" id="PS50290">
    <property type="entry name" value="PI3_4_KINASE_3"/>
    <property type="match status" value="1"/>
</dbReference>
<evidence type="ECO:0000256" key="1">
    <source>
        <dbReference type="SAM" id="MobiDB-lite"/>
    </source>
</evidence>
<gene>
    <name evidence="3" type="ORF">H4R20_003533</name>
</gene>
<dbReference type="Proteomes" id="UP001140094">
    <property type="component" value="Unassembled WGS sequence"/>
</dbReference>
<sequence length="1107" mass="121419">MSHSTVQRLVQAFPWTELAQILGAGANDVVGAMAVRSSESTDALRESLASLSVIEPDVAMTDASERLRYFDNRLTGPARRCEDLRYAGSLFDGLAAPEGIEGSAQIPVALLELPASSLLISDRFLERRLLYMTQGLVTNKIPSLSMSPQPRAIPEALRWKELADSQKLASVEASVANGFVLSDTAASALQDICLERLIPQDKMRWKDLATACVVARTYNSESLGISEGASIASLFARVSELDCADASFALPFCRECDMTDKHGSSSKINIEDLAYAEPDRIRAKEALLYHLSGRTAAPDQYLNELYTQVLMDGSGKIRFTGTGTFDPASRFISQISVCPLYAPVLQTSTLSARAIEQLAPYISQLFAMLCFQNNSAAESSSLISESACTALELLAKSAPDIVMFYAVVASGSLPASFKGQSLVAKLLAMFNSDMVAGIRGFLDGVRSVAVIPQEKMRWACTKAKSTHLKAVKAYKRVKSEESAGSRDGVDGDVTAVAAAATAIDESLQQVYKVLDDYISKELLLSQAEKDFVACIPQLRVLLARLQSADELVADNSRLEHTVDQLWNNVFAMLRMPETFSLEYASPALANFSSPIPIPALTHPTEPLYFCQTGSTARVIGSKTRPKLLVLHLRTHAGSAIQEKYILKGSEDLRIDESAMQMFIRLNRVCADPAIPASDRMDGLHGGTLSKLAVYNVVPTGSYGGLIQVVDHAPSLFNIYTQYEASMDTSGSHMRPISGVSAGSDSNSSSGRPDADSTEPKKLPPPRLRQIFADHAQPILENAGLPSGLPFERWPSDIINTVYDSVSQTVSPDLLYRQLLQTAQSSAHLYLITRNMVRSIGMSSIAGYVLGLGDRHLDNLLVKIQSAQLVQIDFNVCYDFGGISNIPEQVPFRLTPILAYLCGTPELIEDIHSNSLGVLEAARQRPFAMSEVFLNAATATMHFARMDREALADAIMSRVQFWPFMEWCLLEKSWLQDYEHNQGSSLRRPASLLLDQSPPKRLPAESASLWCTPHTVSVEEFVRCTGLCPPNAFWPREIDSEQLALTEMPFGWRLARAAVDRIRARLDFKIMPGQSQEDSARNQTMVLWEVATSKSRLARMYTGWAPWI</sequence>
<evidence type="ECO:0000259" key="2">
    <source>
        <dbReference type="PROSITE" id="PS50290"/>
    </source>
</evidence>
<proteinExistence type="predicted"/>
<feature type="compositionally biased region" description="Low complexity" evidence="1">
    <location>
        <begin position="737"/>
        <end position="750"/>
    </location>
</feature>
<dbReference type="InterPro" id="IPR050517">
    <property type="entry name" value="DDR_Repair_Kinase"/>
</dbReference>
<evidence type="ECO:0000313" key="3">
    <source>
        <dbReference type="EMBL" id="KAJ2801803.1"/>
    </source>
</evidence>
<organism evidence="3 4">
    <name type="scientific">Coemansia guatemalensis</name>
    <dbReference type="NCBI Taxonomy" id="2761395"/>
    <lineage>
        <taxon>Eukaryota</taxon>
        <taxon>Fungi</taxon>
        <taxon>Fungi incertae sedis</taxon>
        <taxon>Zoopagomycota</taxon>
        <taxon>Kickxellomycotina</taxon>
        <taxon>Kickxellomycetes</taxon>
        <taxon>Kickxellales</taxon>
        <taxon>Kickxellaceae</taxon>
        <taxon>Coemansia</taxon>
    </lineage>
</organism>
<dbReference type="InterPro" id="IPR011009">
    <property type="entry name" value="Kinase-like_dom_sf"/>
</dbReference>
<accession>A0A9W8LTM5</accession>